<keyword evidence="1" id="KW-1133">Transmembrane helix</keyword>
<accession>A0A4Q9DR91</accession>
<evidence type="ECO:0000256" key="1">
    <source>
        <dbReference type="SAM" id="Phobius"/>
    </source>
</evidence>
<dbReference type="RefSeq" id="WP_131013794.1">
    <property type="nucleotide sequence ID" value="NZ_SIRE01000008.1"/>
</dbReference>
<dbReference type="OrthoDB" id="2658755at2"/>
<proteinExistence type="predicted"/>
<keyword evidence="3" id="KW-1185">Reference proteome</keyword>
<evidence type="ECO:0000313" key="2">
    <source>
        <dbReference type="EMBL" id="TBL79157.1"/>
    </source>
</evidence>
<reference evidence="2 3" key="1">
    <citation type="submission" date="2019-02" db="EMBL/GenBank/DDBJ databases">
        <title>Paenibacillus sp. nov., isolated from surface-sterilized tissue of Thalictrum simplex L.</title>
        <authorList>
            <person name="Tuo L."/>
        </authorList>
    </citation>
    <scope>NUCLEOTIDE SEQUENCE [LARGE SCALE GENOMIC DNA]</scope>
    <source>
        <strain evidence="2 3">N2SHLJ1</strain>
    </source>
</reference>
<keyword evidence="1" id="KW-0812">Transmembrane</keyword>
<dbReference type="AlphaFoldDB" id="A0A4Q9DR91"/>
<dbReference type="Proteomes" id="UP000293142">
    <property type="component" value="Unassembled WGS sequence"/>
</dbReference>
<organism evidence="2 3">
    <name type="scientific">Paenibacillus thalictri</name>
    <dbReference type="NCBI Taxonomy" id="2527873"/>
    <lineage>
        <taxon>Bacteria</taxon>
        <taxon>Bacillati</taxon>
        <taxon>Bacillota</taxon>
        <taxon>Bacilli</taxon>
        <taxon>Bacillales</taxon>
        <taxon>Paenibacillaceae</taxon>
        <taxon>Paenibacillus</taxon>
    </lineage>
</organism>
<evidence type="ECO:0000313" key="3">
    <source>
        <dbReference type="Proteomes" id="UP000293142"/>
    </source>
</evidence>
<protein>
    <submittedName>
        <fullName evidence="2">Uncharacterized protein</fullName>
    </submittedName>
</protein>
<name>A0A4Q9DR91_9BACL</name>
<keyword evidence="1" id="KW-0472">Membrane</keyword>
<sequence length="73" mass="8394">MSESEKSGIQEDESPKVAESLNSATDHYHKIMGMPNKRADLNTMPRWLKFFYYFIVCIIAIGFLIGLYASIFK</sequence>
<gene>
    <name evidence="2" type="ORF">EYB31_13155</name>
</gene>
<dbReference type="EMBL" id="SIRE01000008">
    <property type="protein sequence ID" value="TBL79157.1"/>
    <property type="molecule type" value="Genomic_DNA"/>
</dbReference>
<feature type="transmembrane region" description="Helical" evidence="1">
    <location>
        <begin position="50"/>
        <end position="71"/>
    </location>
</feature>
<comment type="caution">
    <text evidence="2">The sequence shown here is derived from an EMBL/GenBank/DDBJ whole genome shotgun (WGS) entry which is preliminary data.</text>
</comment>